<dbReference type="PROSITE" id="PS00028">
    <property type="entry name" value="ZINC_FINGER_C2H2_1"/>
    <property type="match status" value="1"/>
</dbReference>
<dbReference type="GO" id="GO:0042273">
    <property type="term" value="P:ribosomal large subunit biogenesis"/>
    <property type="evidence" value="ECO:0007669"/>
    <property type="project" value="UniProtKB-ARBA"/>
</dbReference>
<evidence type="ECO:0000256" key="8">
    <source>
        <dbReference type="ARBA" id="ARBA00034126"/>
    </source>
</evidence>
<dbReference type="GO" id="GO:0003676">
    <property type="term" value="F:nucleic acid binding"/>
    <property type="evidence" value="ECO:0007669"/>
    <property type="project" value="InterPro"/>
</dbReference>
<keyword evidence="12" id="KW-1185">Reference proteome</keyword>
<feature type="compositionally biased region" description="Acidic residues" evidence="9">
    <location>
        <begin position="253"/>
        <end position="265"/>
    </location>
</feature>
<dbReference type="GO" id="GO:0005737">
    <property type="term" value="C:cytoplasm"/>
    <property type="evidence" value="ECO:0007669"/>
    <property type="project" value="UniProtKB-SubCell"/>
</dbReference>
<evidence type="ECO:0000256" key="5">
    <source>
        <dbReference type="ARBA" id="ARBA00022737"/>
    </source>
</evidence>
<gene>
    <name evidence="11" type="ORF">MBM_09283</name>
</gene>
<dbReference type="GO" id="GO:0030687">
    <property type="term" value="C:preribosome, large subunit precursor"/>
    <property type="evidence" value="ECO:0007669"/>
    <property type="project" value="TreeGrafter"/>
</dbReference>
<dbReference type="InterPro" id="IPR040025">
    <property type="entry name" value="Znf622/Rei1/Reh1"/>
</dbReference>
<evidence type="ECO:0000259" key="10">
    <source>
        <dbReference type="PROSITE" id="PS00028"/>
    </source>
</evidence>
<proteinExistence type="inferred from homology"/>
<comment type="similarity">
    <text evidence="8">Belongs to the REI1 family.</text>
</comment>
<dbReference type="RefSeq" id="XP_007297172.1">
    <property type="nucleotide sequence ID" value="XM_007297110.1"/>
</dbReference>
<name>K1WJX3_MARBU</name>
<organism evidence="11 12">
    <name type="scientific">Marssonina brunnea f. sp. multigermtubi (strain MB_m1)</name>
    <name type="common">Marssonina leaf spot fungus</name>
    <dbReference type="NCBI Taxonomy" id="1072389"/>
    <lineage>
        <taxon>Eukaryota</taxon>
        <taxon>Fungi</taxon>
        <taxon>Dikarya</taxon>
        <taxon>Ascomycota</taxon>
        <taxon>Pezizomycotina</taxon>
        <taxon>Leotiomycetes</taxon>
        <taxon>Helotiales</taxon>
        <taxon>Drepanopezizaceae</taxon>
        <taxon>Drepanopeziza</taxon>
    </lineage>
</organism>
<dbReference type="SMART" id="SM00451">
    <property type="entry name" value="ZnF_U1"/>
    <property type="match status" value="2"/>
</dbReference>
<dbReference type="Pfam" id="PF12756">
    <property type="entry name" value="zf-C2H2_2"/>
    <property type="match status" value="1"/>
</dbReference>
<dbReference type="GeneID" id="18765218"/>
<evidence type="ECO:0000256" key="6">
    <source>
        <dbReference type="ARBA" id="ARBA00022771"/>
    </source>
</evidence>
<dbReference type="InterPro" id="IPR041661">
    <property type="entry name" value="ZN622/Rei1/Reh1_Znf-C2H2"/>
</dbReference>
<dbReference type="InterPro" id="IPR003604">
    <property type="entry name" value="Matrin/U1-like-C_Znf_C2H2"/>
</dbReference>
<keyword evidence="6" id="KW-0863">Zinc-finger</keyword>
<sequence>MPDASSAITTGASPTTMQEKEIDYGCQTCLVHFSSKEEQRAHMKENWHIYNLKRRIASLPPISPSLFSTLNDARNEDGEKESQHPHDLFEQICAACQQTYTSRKAWQSHLKSRNHVLTVEDADSGLMAPRDAASEVAFDRAELLDVLDDAEVFDASKCLFCATVSPSLDANIGHMSHAHSFFIPDVEALIDIESFLEYLSRIISDFHECLYCGSERANRVAVQDHMRAKGHCRLEMEEDVLELREFYEFSRDSDEDEEEEGEEDGEVRIRGEQQDVTITISADEIRLPSGKILRHRSSQQQPRRQHSPSGLSTSPNHLPQTNPIPHFPFANPVLASNLTSASHSEPASRPQTTADRRIILKPGISTSLMGVSDQQQRALLATEKKMQTVDTRARKQYERKVERGGNRQKRFKVCSIGKKAGGLEKRNG</sequence>
<dbReference type="OMA" id="RVHAKSE"/>
<dbReference type="InParanoid" id="K1WJX3"/>
<feature type="region of interest" description="Disordered" evidence="9">
    <location>
        <begin position="250"/>
        <end position="331"/>
    </location>
</feature>
<dbReference type="SUPFAM" id="SSF57667">
    <property type="entry name" value="beta-beta-alpha zinc fingers"/>
    <property type="match status" value="2"/>
</dbReference>
<keyword evidence="5" id="KW-0677">Repeat</keyword>
<keyword evidence="7" id="KW-0862">Zinc</keyword>
<evidence type="ECO:0000256" key="7">
    <source>
        <dbReference type="ARBA" id="ARBA00022833"/>
    </source>
</evidence>
<evidence type="ECO:0000256" key="3">
    <source>
        <dbReference type="ARBA" id="ARBA00022517"/>
    </source>
</evidence>
<dbReference type="AlphaFoldDB" id="K1WJX3"/>
<accession>K1WJX3</accession>
<keyword evidence="3" id="KW-0690">Ribosome biogenesis</keyword>
<keyword evidence="4" id="KW-0479">Metal-binding</keyword>
<reference evidence="11 12" key="1">
    <citation type="journal article" date="2012" name="BMC Genomics">
        <title>Sequencing the genome of Marssonina brunnea reveals fungus-poplar co-evolution.</title>
        <authorList>
            <person name="Zhu S."/>
            <person name="Cao Y.-Z."/>
            <person name="Jiang C."/>
            <person name="Tan B.-Y."/>
            <person name="Wang Z."/>
            <person name="Feng S."/>
            <person name="Zhang L."/>
            <person name="Su X.-H."/>
            <person name="Brejova B."/>
            <person name="Vinar T."/>
            <person name="Xu M."/>
            <person name="Wang M.-X."/>
            <person name="Zhang S.-G."/>
            <person name="Huang M.-R."/>
            <person name="Wu R."/>
            <person name="Zhou Y."/>
        </authorList>
    </citation>
    <scope>NUCLEOTIDE SEQUENCE [LARGE SCALE GENOMIC DNA]</scope>
    <source>
        <strain evidence="11 12">MB_m1</strain>
    </source>
</reference>
<dbReference type="PANTHER" id="PTHR13182">
    <property type="entry name" value="ZINC FINGER PROTEIN 622"/>
    <property type="match status" value="1"/>
</dbReference>
<dbReference type="PANTHER" id="PTHR13182:SF8">
    <property type="entry name" value="CYTOPLASMIC 60S SUBUNIT BIOGENESIS FACTOR ZNF622"/>
    <property type="match status" value="1"/>
</dbReference>
<protein>
    <submittedName>
        <fullName evidence="11">C2H2 finger domain protein</fullName>
    </submittedName>
</protein>
<evidence type="ECO:0000313" key="12">
    <source>
        <dbReference type="Proteomes" id="UP000006753"/>
    </source>
</evidence>
<feature type="compositionally biased region" description="Polar residues" evidence="9">
    <location>
        <begin position="310"/>
        <end position="323"/>
    </location>
</feature>
<dbReference type="eggNOG" id="KOG2785">
    <property type="taxonomic scope" value="Eukaryota"/>
</dbReference>
<dbReference type="Pfam" id="PF12874">
    <property type="entry name" value="zf-met"/>
    <property type="match status" value="1"/>
</dbReference>
<feature type="domain" description="C2H2-type" evidence="10">
    <location>
        <begin position="26"/>
        <end position="48"/>
    </location>
</feature>
<dbReference type="GO" id="GO:0008270">
    <property type="term" value="F:zinc ion binding"/>
    <property type="evidence" value="ECO:0007669"/>
    <property type="project" value="UniProtKB-KW"/>
</dbReference>
<dbReference type="InterPro" id="IPR013087">
    <property type="entry name" value="Znf_C2H2_type"/>
</dbReference>
<dbReference type="OrthoDB" id="19329at2759"/>
<dbReference type="InterPro" id="IPR036236">
    <property type="entry name" value="Znf_C2H2_sf"/>
</dbReference>
<dbReference type="HOGENOM" id="CLU_018787_2_1_1"/>
<dbReference type="Proteomes" id="UP000006753">
    <property type="component" value="Unassembled WGS sequence"/>
</dbReference>
<dbReference type="SMART" id="SM00355">
    <property type="entry name" value="ZnF_C2H2"/>
    <property type="match status" value="4"/>
</dbReference>
<evidence type="ECO:0000256" key="9">
    <source>
        <dbReference type="SAM" id="MobiDB-lite"/>
    </source>
</evidence>
<dbReference type="KEGG" id="mbe:MBM_09283"/>
<evidence type="ECO:0000313" key="11">
    <source>
        <dbReference type="EMBL" id="EKD12527.1"/>
    </source>
</evidence>
<dbReference type="EMBL" id="JH921456">
    <property type="protein sequence ID" value="EKD12527.1"/>
    <property type="molecule type" value="Genomic_DNA"/>
</dbReference>
<evidence type="ECO:0000256" key="1">
    <source>
        <dbReference type="ARBA" id="ARBA00004496"/>
    </source>
</evidence>
<evidence type="ECO:0000256" key="4">
    <source>
        <dbReference type="ARBA" id="ARBA00022723"/>
    </source>
</evidence>
<keyword evidence="2" id="KW-0963">Cytoplasm</keyword>
<evidence type="ECO:0000256" key="2">
    <source>
        <dbReference type="ARBA" id="ARBA00022490"/>
    </source>
</evidence>
<comment type="subcellular location">
    <subcellularLocation>
        <location evidence="1">Cytoplasm</location>
    </subcellularLocation>
</comment>
<dbReference type="STRING" id="1072389.K1WJX3"/>